<feature type="region of interest" description="Disordered" evidence="1">
    <location>
        <begin position="196"/>
        <end position="215"/>
    </location>
</feature>
<reference evidence="3 4" key="1">
    <citation type="submission" date="2015-12" db="EMBL/GenBank/DDBJ databases">
        <title>Draft genome sequence of Moniliophthora roreri, the causal agent of frosty pod rot of cacao.</title>
        <authorList>
            <person name="Aime M.C."/>
            <person name="Diaz-Valderrama J.R."/>
            <person name="Kijpornyongpan T."/>
            <person name="Phillips-Mora W."/>
        </authorList>
    </citation>
    <scope>NUCLEOTIDE SEQUENCE [LARGE SCALE GENOMIC DNA]</scope>
    <source>
        <strain evidence="3 4">MCA 2952</strain>
    </source>
</reference>
<comment type="caution">
    <text evidence="3">The sequence shown here is derived from an EMBL/GenBank/DDBJ whole genome shotgun (WGS) entry which is preliminary data.</text>
</comment>
<dbReference type="Proteomes" id="UP000054988">
    <property type="component" value="Unassembled WGS sequence"/>
</dbReference>
<evidence type="ECO:0000256" key="2">
    <source>
        <dbReference type="SAM" id="SignalP"/>
    </source>
</evidence>
<evidence type="ECO:0000313" key="3">
    <source>
        <dbReference type="EMBL" id="KTB44598.1"/>
    </source>
</evidence>
<evidence type="ECO:0000256" key="1">
    <source>
        <dbReference type="SAM" id="MobiDB-lite"/>
    </source>
</evidence>
<feature type="compositionally biased region" description="Low complexity" evidence="1">
    <location>
        <begin position="134"/>
        <end position="168"/>
    </location>
</feature>
<feature type="signal peptide" evidence="2">
    <location>
        <begin position="1"/>
        <end position="20"/>
    </location>
</feature>
<sequence length="273" mass="27829">MLLPSLTFTISCLFNVAVHALPLEPRIVFNPKITSPNEQTVWEVGSQQSVTWDPTGLPDETLTGQAILGFLEGDSPNEHLMLDNPLAKSFLIKDGKAEITVPDVPERDSYIVVVFGDSGNASPRFTIKGGSGNPTSSTAAPSTTTIPSSTVAAPPSTVSGTSASPTTTGVTTTVVTFSTAPAPTTVPTSVATVTSTSPATTATAPTSAPLSSAPGTTVIVLPSTATDTTDAQGSPTPAAVNTPPNNAALTTHMSFELTLSVIATTTILLFTTC</sequence>
<dbReference type="EMBL" id="LATX01000895">
    <property type="protein sequence ID" value="KTB44598.1"/>
    <property type="molecule type" value="Genomic_DNA"/>
</dbReference>
<protein>
    <submittedName>
        <fullName evidence="3">Uncharacterized protein</fullName>
    </submittedName>
</protein>
<dbReference type="eggNOG" id="ENOG502S8XQ">
    <property type="taxonomic scope" value="Eukaryota"/>
</dbReference>
<evidence type="ECO:0000313" key="4">
    <source>
        <dbReference type="Proteomes" id="UP000054988"/>
    </source>
</evidence>
<organism evidence="3 4">
    <name type="scientific">Moniliophthora roreri</name>
    <name type="common">Frosty pod rot fungus</name>
    <name type="synonym">Monilia roreri</name>
    <dbReference type="NCBI Taxonomy" id="221103"/>
    <lineage>
        <taxon>Eukaryota</taxon>
        <taxon>Fungi</taxon>
        <taxon>Dikarya</taxon>
        <taxon>Basidiomycota</taxon>
        <taxon>Agaricomycotina</taxon>
        <taxon>Agaricomycetes</taxon>
        <taxon>Agaricomycetidae</taxon>
        <taxon>Agaricales</taxon>
        <taxon>Marasmiineae</taxon>
        <taxon>Marasmiaceae</taxon>
        <taxon>Moniliophthora</taxon>
    </lineage>
</organism>
<accession>A0A0W0G7Q3</accession>
<feature type="chain" id="PRO_5006902426" evidence="2">
    <location>
        <begin position="21"/>
        <end position="273"/>
    </location>
</feature>
<feature type="region of interest" description="Disordered" evidence="1">
    <location>
        <begin position="125"/>
        <end position="168"/>
    </location>
</feature>
<gene>
    <name evidence="3" type="ORF">WG66_2855</name>
</gene>
<dbReference type="AlphaFoldDB" id="A0A0W0G7Q3"/>
<keyword evidence="2" id="KW-0732">Signal</keyword>
<proteinExistence type="predicted"/>
<name>A0A0W0G7Q3_MONRR</name>